<proteinExistence type="predicted"/>
<dbReference type="Pfam" id="PF00188">
    <property type="entry name" value="CAP"/>
    <property type="match status" value="1"/>
</dbReference>
<dbReference type="EMBL" id="LN714479">
    <property type="protein sequence ID" value="CEL65391.1"/>
    <property type="molecule type" value="Genomic_DNA"/>
</dbReference>
<feature type="region of interest" description="Disordered" evidence="1">
    <location>
        <begin position="172"/>
        <end position="234"/>
    </location>
</feature>
<evidence type="ECO:0000313" key="3">
    <source>
        <dbReference type="EMBL" id="CEL65391.1"/>
    </source>
</evidence>
<dbReference type="PROSITE" id="PS01009">
    <property type="entry name" value="CRISP_1"/>
    <property type="match status" value="1"/>
</dbReference>
<dbReference type="PRINTS" id="PR00837">
    <property type="entry name" value="V5TPXLIKE"/>
</dbReference>
<sequence length="386" mass="43230">MTPTISVEDVSSACVAYHNAKRGFQLSPRLSELTIGDKERASRRIQAFIDNGCEDINEVDECRNKGINVFDGTTVSCVDAVRAWYNEVHDYTYERYSNWHFKKTGSFTLLMWHDTEELSCVQTNGCSRIGKPERLLCTYSPSGNTVGEYPFSLDQWKSIIARDGLPQVTIVIGSPSSETPSVTTTSTRTATTTSTRTTTSTIRTTSSTSTTTRTTTTTTTSTTTTTTTTRPPEADFTDECLQIHNNKRAEGMSNPIQKLVRNRGAVSQAEAYRDQMEQRGCPFQHSGVRLYGENLYRSSAHTDCKDAVELWYSEKKNYTSYTALNSFNYQNVGHFTQVMWANSTGLGCAYSSTCRTIVCNYYPPGNYIGQYPFSRAQYNSLVQRDA</sequence>
<organism evidence="3">
    <name type="scientific">Neospora caninum (strain Liverpool)</name>
    <dbReference type="NCBI Taxonomy" id="572307"/>
    <lineage>
        <taxon>Eukaryota</taxon>
        <taxon>Sar</taxon>
        <taxon>Alveolata</taxon>
        <taxon>Apicomplexa</taxon>
        <taxon>Conoidasida</taxon>
        <taxon>Coccidia</taxon>
        <taxon>Eucoccidiorida</taxon>
        <taxon>Eimeriorina</taxon>
        <taxon>Sarcocystidae</taxon>
        <taxon>Neospora</taxon>
    </lineage>
</organism>
<dbReference type="SMART" id="SM00198">
    <property type="entry name" value="SCP"/>
    <property type="match status" value="1"/>
</dbReference>
<dbReference type="InterPro" id="IPR014044">
    <property type="entry name" value="CAP_dom"/>
</dbReference>
<evidence type="ECO:0000259" key="2">
    <source>
        <dbReference type="SMART" id="SM00198"/>
    </source>
</evidence>
<dbReference type="Gene3D" id="3.40.33.10">
    <property type="entry name" value="CAP"/>
    <property type="match status" value="2"/>
</dbReference>
<dbReference type="InterPro" id="IPR035940">
    <property type="entry name" value="CAP_sf"/>
</dbReference>
<dbReference type="AlphaFoldDB" id="A0A0F7U8J7"/>
<name>A0A0F7U8J7_NEOCL</name>
<feature type="domain" description="SCP" evidence="2">
    <location>
        <begin position="235"/>
        <end position="369"/>
    </location>
</feature>
<gene>
    <name evidence="3" type="ORF">BN1204_012410</name>
</gene>
<dbReference type="PANTHER" id="PTHR10334">
    <property type="entry name" value="CYSTEINE-RICH SECRETORY PROTEIN-RELATED"/>
    <property type="match status" value="1"/>
</dbReference>
<accession>A0A0F7U8J7</accession>
<reference evidence="3" key="1">
    <citation type="journal article" date="2015" name="PLoS ONE">
        <title>Comprehensive Evaluation of Toxoplasma gondii VEG and Neospora caninum LIV Genomes with Tachyzoite Stage Transcriptome and Proteome Defines Novel Transcript Features.</title>
        <authorList>
            <person name="Ramaprasad A."/>
            <person name="Mourier T."/>
            <person name="Naeem R."/>
            <person name="Malas T.B."/>
            <person name="Moussa E."/>
            <person name="Panigrahi A."/>
            <person name="Vermont S.J."/>
            <person name="Otto T.D."/>
            <person name="Wastling J."/>
            <person name="Pain A."/>
        </authorList>
    </citation>
    <scope>NUCLEOTIDE SEQUENCE</scope>
    <source>
        <strain evidence="3">Liverpool</strain>
    </source>
</reference>
<protein>
    <submittedName>
        <fullName evidence="3">Mucin family glycoprotein</fullName>
    </submittedName>
</protein>
<dbReference type="InterPro" id="IPR001283">
    <property type="entry name" value="CRISP-related"/>
</dbReference>
<dbReference type="SUPFAM" id="SSF55797">
    <property type="entry name" value="PR-1-like"/>
    <property type="match status" value="2"/>
</dbReference>
<evidence type="ECO:0000256" key="1">
    <source>
        <dbReference type="SAM" id="MobiDB-lite"/>
    </source>
</evidence>
<dbReference type="GO" id="GO:0005576">
    <property type="term" value="C:extracellular region"/>
    <property type="evidence" value="ECO:0007669"/>
    <property type="project" value="InterPro"/>
</dbReference>
<dbReference type="InterPro" id="IPR018244">
    <property type="entry name" value="Allrgn_V5/Tpx1_CS"/>
</dbReference>
<feature type="compositionally biased region" description="Low complexity" evidence="1">
    <location>
        <begin position="183"/>
        <end position="230"/>
    </location>
</feature>